<gene>
    <name evidence="2" type="ORF">C7R93_14210</name>
</gene>
<feature type="transmembrane region" description="Helical" evidence="1">
    <location>
        <begin position="47"/>
        <end position="71"/>
    </location>
</feature>
<dbReference type="OrthoDB" id="2461174at2"/>
<organism evidence="2 3">
    <name type="scientific">Brevibacillus fortis</name>
    <dbReference type="NCBI Taxonomy" id="2126352"/>
    <lineage>
        <taxon>Bacteria</taxon>
        <taxon>Bacillati</taxon>
        <taxon>Bacillota</taxon>
        <taxon>Bacilli</taxon>
        <taxon>Bacillales</taxon>
        <taxon>Paenibacillaceae</taxon>
        <taxon>Brevibacillus</taxon>
    </lineage>
</organism>
<dbReference type="Proteomes" id="UP000240419">
    <property type="component" value="Unassembled WGS sequence"/>
</dbReference>
<reference evidence="2 3" key="1">
    <citation type="submission" date="2018-03" db="EMBL/GenBank/DDBJ databases">
        <title>Brevisbacillus phylogenomics.</title>
        <authorList>
            <person name="Dunlap C."/>
        </authorList>
    </citation>
    <scope>NUCLEOTIDE SEQUENCE [LARGE SCALE GENOMIC DNA]</scope>
    <source>
        <strain evidence="2 3">NRRL NRS-1210</strain>
    </source>
</reference>
<accession>A0A2P7V5Q2</accession>
<keyword evidence="1" id="KW-0812">Transmembrane</keyword>
<sequence length="460" mass="52445">MDWQNERDILERLATLQKSPPPRKEFVESLRTVLKQETIRVGKRRRLFLTPLKAGMTAVVIASGFGLYIMAGMGQNELVDPQVTATSSPQLPAHPVYEQAKKLLQELAGRDASQYAVNGMLSNTETGHVVMNKTVNNILVLEDQYTFTIDKAGRHHIKEVQTNDTTGMVFPDPKKAMPEKQAEQIFGQSARLLYSEGEGRLQYEFPFSGDIDAITGEIYPTERYHPDYTLVEMPPIPVKPGGIQLVAPDIEEADRLFREWGFEPPFSFVVHQGSGVHTYKVETRTKQKMELTVVTETGDILDYRYGNIHENEEKLPHPKQENVQEAAKQFQKYLPLDTKELLLGSATRKGNIETYQFFKSHQGVPIMGGYTVQFDVDRKQVIGIIPPYAEESKPLPDKNNAMSREDATSVYVTHRPLRLVYKLMENQTTGKLEPRLVYHIYYHDTPLYMVDALTGEWVRR</sequence>
<keyword evidence="1" id="KW-0472">Membrane</keyword>
<comment type="caution">
    <text evidence="2">The sequence shown here is derived from an EMBL/GenBank/DDBJ whole genome shotgun (WGS) entry which is preliminary data.</text>
</comment>
<evidence type="ECO:0000313" key="2">
    <source>
        <dbReference type="EMBL" id="PSJ94542.1"/>
    </source>
</evidence>
<proteinExistence type="predicted"/>
<keyword evidence="3" id="KW-1185">Reference proteome</keyword>
<evidence type="ECO:0000313" key="3">
    <source>
        <dbReference type="Proteomes" id="UP000240419"/>
    </source>
</evidence>
<keyword evidence="1" id="KW-1133">Transmembrane helix</keyword>
<name>A0A2P7V5Q2_9BACL</name>
<protein>
    <recommendedName>
        <fullName evidence="4">Peptidase</fullName>
    </recommendedName>
</protein>
<dbReference type="AlphaFoldDB" id="A0A2P7V5Q2"/>
<dbReference type="EMBL" id="PXZM01000023">
    <property type="protein sequence ID" value="PSJ94542.1"/>
    <property type="molecule type" value="Genomic_DNA"/>
</dbReference>
<evidence type="ECO:0008006" key="4">
    <source>
        <dbReference type="Google" id="ProtNLM"/>
    </source>
</evidence>
<evidence type="ECO:0000256" key="1">
    <source>
        <dbReference type="SAM" id="Phobius"/>
    </source>
</evidence>
<dbReference type="RefSeq" id="WP_106839425.1">
    <property type="nucleotide sequence ID" value="NZ_JBCNIW010000052.1"/>
</dbReference>